<dbReference type="InterPro" id="IPR001650">
    <property type="entry name" value="Helicase_C-like"/>
</dbReference>
<dbReference type="EMBL" id="CAJFCW020000004">
    <property type="protein sequence ID" value="CAG9109288.1"/>
    <property type="molecule type" value="Genomic_DNA"/>
</dbReference>
<dbReference type="InterPro" id="IPR000629">
    <property type="entry name" value="RNA-helicase_DEAD-box_CS"/>
</dbReference>
<dbReference type="SMART" id="SM00487">
    <property type="entry name" value="DEXDc"/>
    <property type="match status" value="1"/>
</dbReference>
<feature type="domain" description="Helicase C-terminal" evidence="9">
    <location>
        <begin position="387"/>
        <end position="535"/>
    </location>
</feature>
<proteinExistence type="inferred from homology"/>
<organism evidence="11 12">
    <name type="scientific">Bursaphelenchus okinawaensis</name>
    <dbReference type="NCBI Taxonomy" id="465554"/>
    <lineage>
        <taxon>Eukaryota</taxon>
        <taxon>Metazoa</taxon>
        <taxon>Ecdysozoa</taxon>
        <taxon>Nematoda</taxon>
        <taxon>Chromadorea</taxon>
        <taxon>Rhabditida</taxon>
        <taxon>Tylenchina</taxon>
        <taxon>Tylenchomorpha</taxon>
        <taxon>Aphelenchoidea</taxon>
        <taxon>Aphelenchoididae</taxon>
        <taxon>Bursaphelenchus</taxon>
    </lineage>
</organism>
<gene>
    <name evidence="11" type="ORF">BOKJ2_LOCUS7321</name>
</gene>
<name>A0A811KSW2_9BILA</name>
<dbReference type="Pfam" id="PF00270">
    <property type="entry name" value="DEAD"/>
    <property type="match status" value="1"/>
</dbReference>
<dbReference type="GO" id="GO:0005524">
    <property type="term" value="F:ATP binding"/>
    <property type="evidence" value="ECO:0007669"/>
    <property type="project" value="UniProtKB-KW"/>
</dbReference>
<keyword evidence="12" id="KW-1185">Reference proteome</keyword>
<evidence type="ECO:0000313" key="12">
    <source>
        <dbReference type="Proteomes" id="UP000614601"/>
    </source>
</evidence>
<dbReference type="InterPro" id="IPR027417">
    <property type="entry name" value="P-loop_NTPase"/>
</dbReference>
<dbReference type="InterPro" id="IPR014001">
    <property type="entry name" value="Helicase_ATP-bd"/>
</dbReference>
<accession>A0A811KSW2</accession>
<evidence type="ECO:0000256" key="4">
    <source>
        <dbReference type="ARBA" id="ARBA00022806"/>
    </source>
</evidence>
<dbReference type="InterPro" id="IPR044742">
    <property type="entry name" value="DEAD/DEAH_RhlB"/>
</dbReference>
<feature type="domain" description="Helicase ATP-binding" evidence="8">
    <location>
        <begin position="148"/>
        <end position="335"/>
    </location>
</feature>
<evidence type="ECO:0000256" key="3">
    <source>
        <dbReference type="ARBA" id="ARBA00022801"/>
    </source>
</evidence>
<dbReference type="Gene3D" id="3.40.50.300">
    <property type="entry name" value="P-loop containing nucleotide triphosphate hydrolases"/>
    <property type="match status" value="2"/>
</dbReference>
<dbReference type="CDD" id="cd18787">
    <property type="entry name" value="SF2_C_DEAD"/>
    <property type="match status" value="1"/>
</dbReference>
<dbReference type="SUPFAM" id="SSF52540">
    <property type="entry name" value="P-loop containing nucleoside triphosphate hydrolases"/>
    <property type="match status" value="1"/>
</dbReference>
<dbReference type="InterPro" id="IPR050079">
    <property type="entry name" value="DEAD_box_RNA_helicase"/>
</dbReference>
<dbReference type="GO" id="GO:0005829">
    <property type="term" value="C:cytosol"/>
    <property type="evidence" value="ECO:0007669"/>
    <property type="project" value="TreeGrafter"/>
</dbReference>
<dbReference type="EC" id="3.6.4.13" evidence="1"/>
<dbReference type="GO" id="GO:0043186">
    <property type="term" value="C:P granule"/>
    <property type="evidence" value="ECO:0007669"/>
    <property type="project" value="UniProtKB-ARBA"/>
</dbReference>
<protein>
    <recommendedName>
        <fullName evidence="1">RNA helicase</fullName>
        <ecNumber evidence="1">3.6.4.13</ecNumber>
    </recommendedName>
</protein>
<dbReference type="PANTHER" id="PTHR47959:SF1">
    <property type="entry name" value="ATP-DEPENDENT RNA HELICASE DBPA"/>
    <property type="match status" value="1"/>
</dbReference>
<keyword evidence="2 7" id="KW-0547">Nucleotide-binding</keyword>
<dbReference type="GO" id="GO:0003676">
    <property type="term" value="F:nucleic acid binding"/>
    <property type="evidence" value="ECO:0007669"/>
    <property type="project" value="InterPro"/>
</dbReference>
<comment type="caution">
    <text evidence="11">The sequence shown here is derived from an EMBL/GenBank/DDBJ whole genome shotgun (WGS) entry which is preliminary data.</text>
</comment>
<dbReference type="InterPro" id="IPR011545">
    <property type="entry name" value="DEAD/DEAH_box_helicase_dom"/>
</dbReference>
<comment type="similarity">
    <text evidence="7">Belongs to the DEAD box helicase family.</text>
</comment>
<sequence>MYDDEYTKDEEDPYVLDIREKSQRAGDQFNIVDEPEHSTLLAYKKIGEISYATSKNNKINFEHRKRGIMKKSRFTEEELDNKDDEIIAGQLYQDMKRIDDSQVTIENIQGDIELIEEFEDMDLDPKLLANVKKRYVTRPSTIQRYAYPLIRDTDRNLICRAPTGSGKTAAFLIPLIQCIVKSKEKNKHKDVNYTLPYAIIISHTRELALQLAKDASIFCQGTSVGVTFSIGEVADDYRDRGKNGVDILIGTPGRLEAMFFQNETGKYSLRKAKFFVIDEADRLTSEYTFRAICGRLRREMLKATNGKSRIMMFSATSDKDRDDELAANAVLLNIGDEQLPVLSVVQKFVEVRRASMYYTKREFTGSTKPTLYHPRDVLHVILQSRRKLVDGKYRLDKTLLFVSKRRQADALAIDLMKAGYQAISTNGAIPMNVRNKTLEQFKRGEIDIIVCTNVLARGVNIPNVSLVVNYNLPQAGLVYPTEYIHRLGRTGRMGNPGAAISFFDREKDRDFATFLLYCLTADMELAKRCGLLNLICSVIVFT</sequence>
<evidence type="ECO:0000256" key="2">
    <source>
        <dbReference type="ARBA" id="ARBA00022741"/>
    </source>
</evidence>
<dbReference type="AlphaFoldDB" id="A0A811KSW2"/>
<dbReference type="PROSITE" id="PS00039">
    <property type="entry name" value="DEAD_ATP_HELICASE"/>
    <property type="match status" value="1"/>
</dbReference>
<dbReference type="CDD" id="cd00268">
    <property type="entry name" value="DEADc"/>
    <property type="match status" value="1"/>
</dbReference>
<reference evidence="11" key="1">
    <citation type="submission" date="2020-09" db="EMBL/GenBank/DDBJ databases">
        <authorList>
            <person name="Kikuchi T."/>
        </authorList>
    </citation>
    <scope>NUCLEOTIDE SEQUENCE</scope>
    <source>
        <strain evidence="11">SH1</strain>
    </source>
</reference>
<dbReference type="Proteomes" id="UP000783686">
    <property type="component" value="Unassembled WGS sequence"/>
</dbReference>
<evidence type="ECO:0000313" key="11">
    <source>
        <dbReference type="EMBL" id="CAD5218111.1"/>
    </source>
</evidence>
<dbReference type="Proteomes" id="UP000614601">
    <property type="component" value="Unassembled WGS sequence"/>
</dbReference>
<dbReference type="EMBL" id="CAJFDH010000004">
    <property type="protein sequence ID" value="CAD5218111.1"/>
    <property type="molecule type" value="Genomic_DNA"/>
</dbReference>
<evidence type="ECO:0000259" key="9">
    <source>
        <dbReference type="PROSITE" id="PS51194"/>
    </source>
</evidence>
<dbReference type="PROSITE" id="PS51194">
    <property type="entry name" value="HELICASE_CTER"/>
    <property type="match status" value="1"/>
</dbReference>
<feature type="domain" description="DEAD-box RNA helicase Q" evidence="10">
    <location>
        <begin position="116"/>
        <end position="144"/>
    </location>
</feature>
<evidence type="ECO:0000259" key="10">
    <source>
        <dbReference type="PROSITE" id="PS51195"/>
    </source>
</evidence>
<evidence type="ECO:0000256" key="7">
    <source>
        <dbReference type="RuleBase" id="RU000492"/>
    </source>
</evidence>
<dbReference type="InterPro" id="IPR014014">
    <property type="entry name" value="RNA_helicase_DEAD_Q_motif"/>
</dbReference>
<evidence type="ECO:0000256" key="1">
    <source>
        <dbReference type="ARBA" id="ARBA00012552"/>
    </source>
</evidence>
<dbReference type="GO" id="GO:0016787">
    <property type="term" value="F:hydrolase activity"/>
    <property type="evidence" value="ECO:0007669"/>
    <property type="project" value="UniProtKB-KW"/>
</dbReference>
<feature type="short sequence motif" description="Q motif" evidence="6">
    <location>
        <begin position="116"/>
        <end position="144"/>
    </location>
</feature>
<keyword evidence="3 7" id="KW-0378">Hydrolase</keyword>
<dbReference type="PROSITE" id="PS51192">
    <property type="entry name" value="HELICASE_ATP_BIND_1"/>
    <property type="match status" value="1"/>
</dbReference>
<evidence type="ECO:0000256" key="6">
    <source>
        <dbReference type="PROSITE-ProRule" id="PRU00552"/>
    </source>
</evidence>
<evidence type="ECO:0000259" key="8">
    <source>
        <dbReference type="PROSITE" id="PS51192"/>
    </source>
</evidence>
<dbReference type="PROSITE" id="PS51195">
    <property type="entry name" value="Q_MOTIF"/>
    <property type="match status" value="1"/>
</dbReference>
<dbReference type="OrthoDB" id="10256233at2759"/>
<dbReference type="PANTHER" id="PTHR47959">
    <property type="entry name" value="ATP-DEPENDENT RNA HELICASE RHLE-RELATED"/>
    <property type="match status" value="1"/>
</dbReference>
<dbReference type="Pfam" id="PF00271">
    <property type="entry name" value="Helicase_C"/>
    <property type="match status" value="1"/>
</dbReference>
<evidence type="ECO:0000256" key="5">
    <source>
        <dbReference type="ARBA" id="ARBA00022840"/>
    </source>
</evidence>
<dbReference type="SMART" id="SM00490">
    <property type="entry name" value="HELICc"/>
    <property type="match status" value="1"/>
</dbReference>
<keyword evidence="4 7" id="KW-0347">Helicase</keyword>
<dbReference type="GO" id="GO:0003724">
    <property type="term" value="F:RNA helicase activity"/>
    <property type="evidence" value="ECO:0007669"/>
    <property type="project" value="UniProtKB-EC"/>
</dbReference>
<keyword evidence="5 7" id="KW-0067">ATP-binding</keyword>